<dbReference type="Proteomes" id="UP000799755">
    <property type="component" value="Unassembled WGS sequence"/>
</dbReference>
<reference evidence="1" key="1">
    <citation type="journal article" date="2020" name="Stud. Mycol.">
        <title>101 Dothideomycetes genomes: a test case for predicting lifestyles and emergence of pathogens.</title>
        <authorList>
            <person name="Haridas S."/>
            <person name="Albert R."/>
            <person name="Binder M."/>
            <person name="Bloem J."/>
            <person name="Labutti K."/>
            <person name="Salamov A."/>
            <person name="Andreopoulos B."/>
            <person name="Baker S."/>
            <person name="Barry K."/>
            <person name="Bills G."/>
            <person name="Bluhm B."/>
            <person name="Cannon C."/>
            <person name="Castanera R."/>
            <person name="Culley D."/>
            <person name="Daum C."/>
            <person name="Ezra D."/>
            <person name="Gonzalez J."/>
            <person name="Henrissat B."/>
            <person name="Kuo A."/>
            <person name="Liang C."/>
            <person name="Lipzen A."/>
            <person name="Lutzoni F."/>
            <person name="Magnuson J."/>
            <person name="Mondo S."/>
            <person name="Nolan M."/>
            <person name="Ohm R."/>
            <person name="Pangilinan J."/>
            <person name="Park H.-J."/>
            <person name="Ramirez L."/>
            <person name="Alfaro M."/>
            <person name="Sun H."/>
            <person name="Tritt A."/>
            <person name="Yoshinaga Y."/>
            <person name="Zwiers L.-H."/>
            <person name="Turgeon B."/>
            <person name="Goodwin S."/>
            <person name="Spatafora J."/>
            <person name="Crous P."/>
            <person name="Grigoriev I."/>
        </authorList>
    </citation>
    <scope>NUCLEOTIDE SEQUENCE</scope>
    <source>
        <strain evidence="1">ATCC 200398</strain>
    </source>
</reference>
<evidence type="ECO:0000313" key="1">
    <source>
        <dbReference type="EMBL" id="KAF2467913.1"/>
    </source>
</evidence>
<accession>A0ACB6QLU8</accession>
<protein>
    <submittedName>
        <fullName evidence="1">Uncharacterized protein</fullName>
    </submittedName>
</protein>
<evidence type="ECO:0000313" key="2">
    <source>
        <dbReference type="Proteomes" id="UP000799755"/>
    </source>
</evidence>
<proteinExistence type="predicted"/>
<keyword evidence="2" id="KW-1185">Reference proteome</keyword>
<gene>
    <name evidence="1" type="ORF">BDR25DRAFT_374221</name>
</gene>
<name>A0ACB6QLU8_9PLEO</name>
<sequence length="217" mass="24480">MAPGCIVVYLEPKDSTGFASLQSWLATIPETIPGVQVMTKLEATDTVDASRPYRLESLIQVENIDTIQDATISHLRTSSNSLLSRSDWHLFRSISFDKKPDFDTTRTPPLNMQLVQVGMAPRNEPEIIADYHNWYKIEHMPFLAQVPGWQVGNRYELLRSIGDGAEPAKPFLAAHLYDEVNGLGGPEWRKSVDSAYTKKIQKNTSEPNHRRTWKVAG</sequence>
<dbReference type="EMBL" id="MU003518">
    <property type="protein sequence ID" value="KAF2467913.1"/>
    <property type="molecule type" value="Genomic_DNA"/>
</dbReference>
<organism evidence="1 2">
    <name type="scientific">Lindgomyces ingoldianus</name>
    <dbReference type="NCBI Taxonomy" id="673940"/>
    <lineage>
        <taxon>Eukaryota</taxon>
        <taxon>Fungi</taxon>
        <taxon>Dikarya</taxon>
        <taxon>Ascomycota</taxon>
        <taxon>Pezizomycotina</taxon>
        <taxon>Dothideomycetes</taxon>
        <taxon>Pleosporomycetidae</taxon>
        <taxon>Pleosporales</taxon>
        <taxon>Lindgomycetaceae</taxon>
        <taxon>Lindgomyces</taxon>
    </lineage>
</organism>
<comment type="caution">
    <text evidence="1">The sequence shown here is derived from an EMBL/GenBank/DDBJ whole genome shotgun (WGS) entry which is preliminary data.</text>
</comment>